<dbReference type="Gene3D" id="2.130.10.10">
    <property type="entry name" value="YVTN repeat-like/Quinoprotein amine dehydrogenase"/>
    <property type="match status" value="2"/>
</dbReference>
<dbReference type="InterPro" id="IPR015943">
    <property type="entry name" value="WD40/YVTN_repeat-like_dom_sf"/>
</dbReference>
<dbReference type="InterPro" id="IPR001680">
    <property type="entry name" value="WD40_rpt"/>
</dbReference>
<keyword evidence="5" id="KW-0282">Flagellum</keyword>
<reference evidence="14 15" key="1">
    <citation type="submission" date="2024-07" db="EMBL/GenBank/DDBJ databases">
        <title>Chromosome-level genome assembly of the water stick insect Ranatra chinensis (Heteroptera: Nepidae).</title>
        <authorList>
            <person name="Liu X."/>
        </authorList>
    </citation>
    <scope>NUCLEOTIDE SEQUENCE [LARGE SCALE GENOMIC DNA]</scope>
    <source>
        <strain evidence="14">Cailab_2021Rc</strain>
        <tissue evidence="14">Muscle</tissue>
    </source>
</reference>
<dbReference type="SUPFAM" id="SSF50978">
    <property type="entry name" value="WD40 repeat-like"/>
    <property type="match status" value="1"/>
</dbReference>
<keyword evidence="2" id="KW-0963">Cytoplasm</keyword>
<dbReference type="InterPro" id="IPR050687">
    <property type="entry name" value="Dynein_IC"/>
</dbReference>
<dbReference type="SMART" id="SM00320">
    <property type="entry name" value="WD40"/>
    <property type="match status" value="6"/>
</dbReference>
<keyword evidence="6" id="KW-0969">Cilium</keyword>
<keyword evidence="8" id="KW-0966">Cell projection</keyword>
<dbReference type="PANTHER" id="PTHR12442">
    <property type="entry name" value="DYNEIN INTERMEDIATE CHAIN"/>
    <property type="match status" value="1"/>
</dbReference>
<dbReference type="InterPro" id="IPR036322">
    <property type="entry name" value="WD40_repeat_dom_sf"/>
</dbReference>
<evidence type="ECO:0000256" key="7">
    <source>
        <dbReference type="ARBA" id="ARBA00023212"/>
    </source>
</evidence>
<comment type="subcellular location">
    <subcellularLocation>
        <location evidence="1">Cytoplasm</location>
        <location evidence="1">Cytoskeleton</location>
        <location evidence="1">Flagellum axoneme</location>
    </subcellularLocation>
    <subcellularLocation>
        <location evidence="9">Dynein axonemal particle</location>
    </subcellularLocation>
</comment>
<evidence type="ECO:0000313" key="14">
    <source>
        <dbReference type="EMBL" id="KAL1132176.1"/>
    </source>
</evidence>
<evidence type="ECO:0000256" key="4">
    <source>
        <dbReference type="ARBA" id="ARBA00022737"/>
    </source>
</evidence>
<evidence type="ECO:0000256" key="5">
    <source>
        <dbReference type="ARBA" id="ARBA00022846"/>
    </source>
</evidence>
<feature type="compositionally biased region" description="Basic and acidic residues" evidence="13">
    <location>
        <begin position="196"/>
        <end position="209"/>
    </location>
</feature>
<dbReference type="PROSITE" id="PS50294">
    <property type="entry name" value="WD_REPEATS_REGION"/>
    <property type="match status" value="1"/>
</dbReference>
<evidence type="ECO:0000256" key="8">
    <source>
        <dbReference type="ARBA" id="ARBA00023273"/>
    </source>
</evidence>
<name>A0ABD0YLN2_9HEMI</name>
<keyword evidence="7" id="KW-0206">Cytoskeleton</keyword>
<evidence type="ECO:0000256" key="1">
    <source>
        <dbReference type="ARBA" id="ARBA00004611"/>
    </source>
</evidence>
<accession>A0ABD0YLN2</accession>
<dbReference type="PANTHER" id="PTHR12442:SF12">
    <property type="entry name" value="DYNEIN AXONEMAL INTERMEDIATE CHAIN 4"/>
    <property type="match status" value="1"/>
</dbReference>
<evidence type="ECO:0000256" key="9">
    <source>
        <dbReference type="ARBA" id="ARBA00024190"/>
    </source>
</evidence>
<dbReference type="Proteomes" id="UP001558652">
    <property type="component" value="Unassembled WGS sequence"/>
</dbReference>
<evidence type="ECO:0000256" key="2">
    <source>
        <dbReference type="ARBA" id="ARBA00022490"/>
    </source>
</evidence>
<evidence type="ECO:0000256" key="10">
    <source>
        <dbReference type="ARBA" id="ARBA00040002"/>
    </source>
</evidence>
<gene>
    <name evidence="14" type="ORF">AAG570_010133</name>
</gene>
<dbReference type="PROSITE" id="PS50082">
    <property type="entry name" value="WD_REPEATS_2"/>
    <property type="match status" value="1"/>
</dbReference>
<dbReference type="Pfam" id="PF00400">
    <property type="entry name" value="WD40"/>
    <property type="match status" value="1"/>
</dbReference>
<evidence type="ECO:0000256" key="13">
    <source>
        <dbReference type="SAM" id="MobiDB-lite"/>
    </source>
</evidence>
<evidence type="ECO:0000256" key="3">
    <source>
        <dbReference type="ARBA" id="ARBA00022574"/>
    </source>
</evidence>
<dbReference type="GO" id="GO:0120293">
    <property type="term" value="C:dynein axonemal particle"/>
    <property type="evidence" value="ECO:0007669"/>
    <property type="project" value="UniProtKB-SubCell"/>
</dbReference>
<protein>
    <recommendedName>
        <fullName evidence="10">Dynein axonemal intermediate chain 4</fullName>
    </recommendedName>
    <alternativeName>
        <fullName evidence="11">WD repeat-containing protein 78</fullName>
    </alternativeName>
</protein>
<keyword evidence="15" id="KW-1185">Reference proteome</keyword>
<evidence type="ECO:0000313" key="15">
    <source>
        <dbReference type="Proteomes" id="UP001558652"/>
    </source>
</evidence>
<keyword evidence="3 12" id="KW-0853">WD repeat</keyword>
<evidence type="ECO:0000256" key="6">
    <source>
        <dbReference type="ARBA" id="ARBA00023069"/>
    </source>
</evidence>
<feature type="compositionally biased region" description="Basic residues" evidence="13">
    <location>
        <begin position="173"/>
        <end position="195"/>
    </location>
</feature>
<sequence>MKKKASKSAQETRKRLQKGLKVRKLMKRKLKITIEENPLDCGDKPYLFFDANGIDRTPAPILIKNFSRLTRKRAEGIVSRSVRDLLADRSLILPPSPYRVSPLSKNLSAMYSVMSQLRNMRMRNRGAESLINMFKSRLTKGKVQRVDTWALPRRDLKLIYGKIPNDDSGHESVKRKRHKKGKSQNKKKTHHKKKKFREDKMLPKSEKLRQKLNLFQMRKQPQTEPSAGRPRGREGLERHPLKTKDSGTDMSAPSMFRLREDPPPRRKPITRTFSIMLQETETMFFFELKSKTAWRGTPEADEFLADAERYRESVNVVKTLLNAATQTINMASTTDGTCTATCHRRNQASLATASDLYDAMYSNETDTAKRDYEEMRGQVDTLKPAMVQSDSESEISESEEPDPDKLFCGANFRMKAMALERVITQNNFEERQLLFLGRCLPDPTGESVPFKYAIGHLWTYRTNKCYGKAVTSLSANPANDCLLAVSYGAYRYKDKDTLAGVICLWNTKNLYKPERLYNFTSGVTHVEFSSHHPHIIGASFSKGYVSIMDVSGKDPKVICHNKGTTIFALQPVWQIRWFVSEDGEQIPVSCSNNGRITLFRKDSSFEATNLLCVPRREGVLKGTRLLKKKCLNEVPLPKRPAVLCLAPHPSDPDIYLAGTDDGVVHKCSVNYLHEHLDAFAAHNGPVYNIEFHPVCENILLTCGADFRVRIWAYNVDKPLLELACGKYAIEHAAWSPANPLVIVSVGAYMIDIWDIRRKLTLPVSRFKTRLNSRLTRVCFSNSGHNIFVGDVMGNVQVFVLKYMPYDPTFKTEALADALKRTLVGQHEVLDELKRFGPPFD</sequence>
<feature type="repeat" description="WD" evidence="12">
    <location>
        <begin position="679"/>
        <end position="711"/>
    </location>
</feature>
<feature type="region of interest" description="Disordered" evidence="13">
    <location>
        <begin position="161"/>
        <end position="268"/>
    </location>
</feature>
<evidence type="ECO:0000256" key="11">
    <source>
        <dbReference type="ARBA" id="ARBA00041557"/>
    </source>
</evidence>
<feature type="compositionally biased region" description="Basic and acidic residues" evidence="13">
    <location>
        <begin position="231"/>
        <end position="247"/>
    </location>
</feature>
<organism evidence="14 15">
    <name type="scientific">Ranatra chinensis</name>
    <dbReference type="NCBI Taxonomy" id="642074"/>
    <lineage>
        <taxon>Eukaryota</taxon>
        <taxon>Metazoa</taxon>
        <taxon>Ecdysozoa</taxon>
        <taxon>Arthropoda</taxon>
        <taxon>Hexapoda</taxon>
        <taxon>Insecta</taxon>
        <taxon>Pterygota</taxon>
        <taxon>Neoptera</taxon>
        <taxon>Paraneoptera</taxon>
        <taxon>Hemiptera</taxon>
        <taxon>Heteroptera</taxon>
        <taxon>Panheteroptera</taxon>
        <taxon>Nepomorpha</taxon>
        <taxon>Nepidae</taxon>
        <taxon>Ranatrinae</taxon>
        <taxon>Ranatra</taxon>
    </lineage>
</organism>
<comment type="caution">
    <text evidence="14">The sequence shown here is derived from an EMBL/GenBank/DDBJ whole genome shotgun (WGS) entry which is preliminary data.</text>
</comment>
<keyword evidence="4" id="KW-0677">Repeat</keyword>
<evidence type="ECO:0000256" key="12">
    <source>
        <dbReference type="PROSITE-ProRule" id="PRU00221"/>
    </source>
</evidence>
<proteinExistence type="predicted"/>
<dbReference type="AlphaFoldDB" id="A0ABD0YLN2"/>
<dbReference type="EMBL" id="JBFDAA010000005">
    <property type="protein sequence ID" value="KAL1132176.1"/>
    <property type="molecule type" value="Genomic_DNA"/>
</dbReference>